<organism evidence="12 13">
    <name type="scientific">Nitratifractor salsuginis (strain DSM 16511 / JCM 12458 / E9I37-1)</name>
    <dbReference type="NCBI Taxonomy" id="749222"/>
    <lineage>
        <taxon>Bacteria</taxon>
        <taxon>Pseudomonadati</taxon>
        <taxon>Campylobacterota</taxon>
        <taxon>Epsilonproteobacteria</taxon>
        <taxon>Campylobacterales</taxon>
        <taxon>Sulfurovaceae</taxon>
        <taxon>Nitratifractor</taxon>
    </lineage>
</organism>
<evidence type="ECO:0000256" key="4">
    <source>
        <dbReference type="ARBA" id="ARBA00022827"/>
    </source>
</evidence>
<dbReference type="OrthoDB" id="9786429at2"/>
<dbReference type="EMBL" id="CP002452">
    <property type="protein sequence ID" value="ADV46259.1"/>
    <property type="molecule type" value="Genomic_DNA"/>
</dbReference>
<evidence type="ECO:0000256" key="7">
    <source>
        <dbReference type="ARBA" id="ARBA00023157"/>
    </source>
</evidence>
<dbReference type="InterPro" id="IPR050151">
    <property type="entry name" value="Class-I_Pyr_Nuc-Dis_Oxidored"/>
</dbReference>
<dbReference type="Gene3D" id="3.30.390.30">
    <property type="match status" value="1"/>
</dbReference>
<dbReference type="GO" id="GO:0004148">
    <property type="term" value="F:dihydrolipoyl dehydrogenase (NADH) activity"/>
    <property type="evidence" value="ECO:0007669"/>
    <property type="project" value="TreeGrafter"/>
</dbReference>
<feature type="domain" description="Pyridine nucleotide-disulphide oxidoreductase dimerisation" evidence="10">
    <location>
        <begin position="357"/>
        <end position="438"/>
    </location>
</feature>
<keyword evidence="5 9" id="KW-0560">Oxidoreductase</keyword>
<proteinExistence type="inferred from homology"/>
<evidence type="ECO:0000256" key="2">
    <source>
        <dbReference type="ARBA" id="ARBA00007532"/>
    </source>
</evidence>
<dbReference type="SUPFAM" id="SSF55424">
    <property type="entry name" value="FAD/NAD-linked reductases, dimerisation (C-terminal) domain"/>
    <property type="match status" value="1"/>
</dbReference>
<dbReference type="RefSeq" id="WP_013553953.1">
    <property type="nucleotide sequence ID" value="NC_014935.1"/>
</dbReference>
<feature type="domain" description="FAD/NAD(P)-binding" evidence="11">
    <location>
        <begin position="5"/>
        <end position="308"/>
    </location>
</feature>
<keyword evidence="6" id="KW-0520">NAD</keyword>
<keyword evidence="7" id="KW-1015">Disulfide bond</keyword>
<dbReference type="STRING" id="749222.Nitsa_1000"/>
<dbReference type="InterPro" id="IPR004099">
    <property type="entry name" value="Pyr_nucl-diS_OxRdtase_dimer"/>
</dbReference>
<evidence type="ECO:0000256" key="6">
    <source>
        <dbReference type="ARBA" id="ARBA00023027"/>
    </source>
</evidence>
<dbReference type="Pfam" id="PF02852">
    <property type="entry name" value="Pyr_redox_dim"/>
    <property type="match status" value="1"/>
</dbReference>
<dbReference type="GO" id="GO:0006103">
    <property type="term" value="P:2-oxoglutarate metabolic process"/>
    <property type="evidence" value="ECO:0007669"/>
    <property type="project" value="TreeGrafter"/>
</dbReference>
<dbReference type="PANTHER" id="PTHR22912:SF151">
    <property type="entry name" value="DIHYDROLIPOYL DEHYDROGENASE, MITOCHONDRIAL"/>
    <property type="match status" value="1"/>
</dbReference>
<keyword evidence="8 9" id="KW-0676">Redox-active center</keyword>
<dbReference type="eggNOG" id="COG1249">
    <property type="taxonomic scope" value="Bacteria"/>
</dbReference>
<dbReference type="GO" id="GO:0050660">
    <property type="term" value="F:flavin adenine dinucleotide binding"/>
    <property type="evidence" value="ECO:0007669"/>
    <property type="project" value="TreeGrafter"/>
</dbReference>
<dbReference type="InterPro" id="IPR012999">
    <property type="entry name" value="Pyr_OxRdtase_I_AS"/>
</dbReference>
<comment type="similarity">
    <text evidence="2 9">Belongs to the class-I pyridine nucleotide-disulfide oxidoreductase family.</text>
</comment>
<dbReference type="PANTHER" id="PTHR22912">
    <property type="entry name" value="DISULFIDE OXIDOREDUCTASE"/>
    <property type="match status" value="1"/>
</dbReference>
<reference evidence="13" key="2">
    <citation type="submission" date="2011-01" db="EMBL/GenBank/DDBJ databases">
        <title>The complete genome of Nitratifractor salsuginis DSM 16511.</title>
        <authorList>
            <consortium name="US DOE Joint Genome Institute (JGI-PGF)"/>
            <person name="Lucas S."/>
            <person name="Copeland A."/>
            <person name="Lapidus A."/>
            <person name="Bruce D."/>
            <person name="Goodwin L."/>
            <person name="Pitluck S."/>
            <person name="Kyrpides N."/>
            <person name="Mavromatis K."/>
            <person name="Ivanova N."/>
            <person name="Mikhailova N."/>
            <person name="Zeytun A."/>
            <person name="Detter J.C."/>
            <person name="Tapia R."/>
            <person name="Han C."/>
            <person name="Land M."/>
            <person name="Hauser L."/>
            <person name="Markowitz V."/>
            <person name="Cheng J.-F."/>
            <person name="Hugenholtz P."/>
            <person name="Woyke T."/>
            <person name="Wu D."/>
            <person name="Tindall B."/>
            <person name="Schuetze A."/>
            <person name="Brambilla E."/>
            <person name="Klenk H.-P."/>
            <person name="Eisen J.A."/>
        </authorList>
    </citation>
    <scope>NUCLEOTIDE SEQUENCE [LARGE SCALE GENOMIC DNA]</scope>
    <source>
        <strain evidence="13">DSM 16511 / JCM 12458 / E9I37-1</strain>
    </source>
</reference>
<dbReference type="Pfam" id="PF07992">
    <property type="entry name" value="Pyr_redox_2"/>
    <property type="match status" value="1"/>
</dbReference>
<evidence type="ECO:0000313" key="12">
    <source>
        <dbReference type="EMBL" id="ADV46259.1"/>
    </source>
</evidence>
<dbReference type="PROSITE" id="PS00076">
    <property type="entry name" value="PYRIDINE_REDOX_1"/>
    <property type="match status" value="1"/>
</dbReference>
<keyword evidence="3 9" id="KW-0285">Flavoprotein</keyword>
<dbReference type="KEGG" id="nsa:Nitsa_1000"/>
<comment type="cofactor">
    <cofactor evidence="1">
        <name>FAD</name>
        <dbReference type="ChEBI" id="CHEBI:57692"/>
    </cofactor>
</comment>
<keyword evidence="4 9" id="KW-0274">FAD</keyword>
<dbReference type="AlphaFoldDB" id="E6X3I2"/>
<dbReference type="HOGENOM" id="CLU_016755_0_3_7"/>
<evidence type="ECO:0000256" key="3">
    <source>
        <dbReference type="ARBA" id="ARBA00022630"/>
    </source>
</evidence>
<protein>
    <submittedName>
        <fullName evidence="12">FAD-dependent pyridine nucleotide-disulfide oxidoreductase</fullName>
    </submittedName>
</protein>
<dbReference type="Proteomes" id="UP000008633">
    <property type="component" value="Chromosome"/>
</dbReference>
<evidence type="ECO:0000313" key="13">
    <source>
        <dbReference type="Proteomes" id="UP000008633"/>
    </source>
</evidence>
<dbReference type="SUPFAM" id="SSF51905">
    <property type="entry name" value="FAD/NAD(P)-binding domain"/>
    <property type="match status" value="1"/>
</dbReference>
<dbReference type="PRINTS" id="PR00368">
    <property type="entry name" value="FADPNR"/>
</dbReference>
<keyword evidence="13" id="KW-1185">Reference proteome</keyword>
<dbReference type="Gene3D" id="3.50.50.60">
    <property type="entry name" value="FAD/NAD(P)-binding domain"/>
    <property type="match status" value="2"/>
</dbReference>
<accession>E6X3I2</accession>
<dbReference type="PRINTS" id="PR00411">
    <property type="entry name" value="PNDRDTASEI"/>
</dbReference>
<name>E6X3I2_NITSE</name>
<evidence type="ECO:0000256" key="9">
    <source>
        <dbReference type="RuleBase" id="RU003691"/>
    </source>
</evidence>
<evidence type="ECO:0000256" key="8">
    <source>
        <dbReference type="ARBA" id="ARBA00023284"/>
    </source>
</evidence>
<evidence type="ECO:0000256" key="1">
    <source>
        <dbReference type="ARBA" id="ARBA00001974"/>
    </source>
</evidence>
<evidence type="ECO:0000256" key="5">
    <source>
        <dbReference type="ARBA" id="ARBA00023002"/>
    </source>
</evidence>
<reference evidence="12 13" key="1">
    <citation type="journal article" date="2011" name="Stand. Genomic Sci.">
        <title>Complete genome sequence of Nitratifractor salsuginis type strain (E9I37-1).</title>
        <authorList>
            <person name="Anderson I."/>
            <person name="Sikorski J."/>
            <person name="Zeytun A."/>
            <person name="Nolan M."/>
            <person name="Lapidus A."/>
            <person name="Lucas S."/>
            <person name="Hammon N."/>
            <person name="Deshpande S."/>
            <person name="Cheng J.F."/>
            <person name="Tapia R."/>
            <person name="Han C."/>
            <person name="Goodwin L."/>
            <person name="Pitluck S."/>
            <person name="Liolios K."/>
            <person name="Pagani I."/>
            <person name="Ivanova N."/>
            <person name="Huntemann M."/>
            <person name="Mavromatis K."/>
            <person name="Ovchinikova G."/>
            <person name="Pati A."/>
            <person name="Chen A."/>
            <person name="Palaniappan K."/>
            <person name="Land M."/>
            <person name="Hauser L."/>
            <person name="Brambilla E.M."/>
            <person name="Ngatchou-Djao O.D."/>
            <person name="Rohde M."/>
            <person name="Tindall B.J."/>
            <person name="Goker M."/>
            <person name="Detter J.C."/>
            <person name="Woyke T."/>
            <person name="Bristow J."/>
            <person name="Eisen J.A."/>
            <person name="Markowitz V."/>
            <person name="Hugenholtz P."/>
            <person name="Klenk H.P."/>
            <person name="Kyrpides N.C."/>
        </authorList>
    </citation>
    <scope>NUCLEOTIDE SEQUENCE [LARGE SCALE GENOMIC DNA]</scope>
    <source>
        <strain evidence="13">DSM 16511 / JCM 12458 / E9I37-1</strain>
    </source>
</reference>
<dbReference type="InterPro" id="IPR016156">
    <property type="entry name" value="FAD/NAD-linked_Rdtase_dimer_sf"/>
</dbReference>
<evidence type="ECO:0000259" key="10">
    <source>
        <dbReference type="Pfam" id="PF02852"/>
    </source>
</evidence>
<dbReference type="InterPro" id="IPR023753">
    <property type="entry name" value="FAD/NAD-binding_dom"/>
</dbReference>
<sequence length="442" mass="47851">MNYDYDIVFLGGGLNYAGAVVASKAGLKCALVEKNPEHLGGTCLHNGCIPSKMYLEAAREIGGADKPWFEGALHLDIAKLDDAKERLLKRATEAITKQCAKVDIIAGEGKVSAPHTVEVEGKMLTGRHIVIGTGSRPFIPEGIDYDGIGVITSDEVLNMRSLPEKVAVYGDGAIGLEMASFFAAAGVPTELIWRHDTLLRRAHPMISANALKQMQNLGVTLRPNSEIATAKTTRRGVHITFKDGSEHYVPTLLVATGRHAVTDPVQTPEIAVGRKGIETDEHFETTLADHYAIGDCNGKLQLAHAARAEVLYVVKRILGKEPEPIRLERIVKFIHTLPCSYALVDKIRSDFEKTGEKYTESIVPLAGLPFAETHDGHLGVMAVYADEEGFIAGGEIFAPNAEELIAVVSMALAGELDITTAKRTILAHPTFSESLEKAFLRL</sequence>
<evidence type="ECO:0000259" key="11">
    <source>
        <dbReference type="Pfam" id="PF07992"/>
    </source>
</evidence>
<dbReference type="InterPro" id="IPR036188">
    <property type="entry name" value="FAD/NAD-bd_sf"/>
</dbReference>
<gene>
    <name evidence="12" type="ordered locus">Nitsa_1000</name>
</gene>